<sequence length="459" mass="48749">MALPPGRLGESHARSSTSKMLGWLYRVWISLSRPLFAVALAMVAGSILILITAPGSLEDRLNTVVNAYQYLLQGSFGDPASLSYTLVRVGPLILAGLSVSISYRAGLFNIGAAGQIAVGAMTAGIIAFALSGLPGIILVPLMIIGSMVAGGIWGGIVGLLKAWRGVHEVVTTIMLNWIAFYGTDYLISGPFKAPQQSLQTPAIPAQAQLPAITVFYNQTLGQFLPPIENPEQYLTDVSLLIVLVILVAYWFITTRTAFGYEIRVIGNNPRAAKYAGIRTGRNLFLAMAMAGALSGLAGAFHLMGQAPYQLLGSTFAIDPTGFDALGVALLGRTTTIGVLLSSLLFGGLRQGGTTMQLFANVPGDLAYMLQALVLFSIASEFLPAIIRALRSRSKRAVAPAIEVPLSGPIVGDPLIVVENETVIERELEVPATAITSSDNTPEERPNVEEQSSERIEEGH</sequence>
<feature type="transmembrane region" description="Helical" evidence="7">
    <location>
        <begin position="136"/>
        <end position="160"/>
    </location>
</feature>
<keyword evidence="9" id="KW-1185">Reference proteome</keyword>
<evidence type="ECO:0000313" key="8">
    <source>
        <dbReference type="EMBL" id="GHO44307.1"/>
    </source>
</evidence>
<dbReference type="PANTHER" id="PTHR47089:SF1">
    <property type="entry name" value="GUANOSINE ABC TRANSPORTER PERMEASE PROTEIN NUPP"/>
    <property type="match status" value="1"/>
</dbReference>
<dbReference type="GO" id="GO:0022857">
    <property type="term" value="F:transmembrane transporter activity"/>
    <property type="evidence" value="ECO:0007669"/>
    <property type="project" value="InterPro"/>
</dbReference>
<dbReference type="PANTHER" id="PTHR47089">
    <property type="entry name" value="ABC TRANSPORTER, PERMEASE PROTEIN"/>
    <property type="match status" value="1"/>
</dbReference>
<evidence type="ECO:0000256" key="3">
    <source>
        <dbReference type="ARBA" id="ARBA00022692"/>
    </source>
</evidence>
<feature type="transmembrane region" description="Helical" evidence="7">
    <location>
        <begin position="324"/>
        <end position="345"/>
    </location>
</feature>
<dbReference type="Proteomes" id="UP000612362">
    <property type="component" value="Unassembled WGS sequence"/>
</dbReference>
<comment type="subcellular location">
    <subcellularLocation>
        <location evidence="1">Cell membrane</location>
        <topology evidence="1">Multi-pass membrane protein</topology>
    </subcellularLocation>
</comment>
<evidence type="ECO:0000256" key="7">
    <source>
        <dbReference type="SAM" id="Phobius"/>
    </source>
</evidence>
<dbReference type="RefSeq" id="WP_220193714.1">
    <property type="nucleotide sequence ID" value="NZ_BNJF01000001.1"/>
</dbReference>
<keyword evidence="5 7" id="KW-0472">Membrane</keyword>
<dbReference type="EMBL" id="BNJF01000001">
    <property type="protein sequence ID" value="GHO44307.1"/>
    <property type="molecule type" value="Genomic_DNA"/>
</dbReference>
<dbReference type="GO" id="GO:0005886">
    <property type="term" value="C:plasma membrane"/>
    <property type="evidence" value="ECO:0007669"/>
    <property type="project" value="UniProtKB-SubCell"/>
</dbReference>
<feature type="transmembrane region" description="Helical" evidence="7">
    <location>
        <begin position="110"/>
        <end position="130"/>
    </location>
</feature>
<keyword evidence="3 7" id="KW-0812">Transmembrane</keyword>
<keyword evidence="4 7" id="KW-1133">Transmembrane helix</keyword>
<keyword evidence="2" id="KW-1003">Cell membrane</keyword>
<evidence type="ECO:0000256" key="5">
    <source>
        <dbReference type="ARBA" id="ARBA00023136"/>
    </source>
</evidence>
<name>A0A8J3MPY2_9CHLR</name>
<dbReference type="CDD" id="cd06580">
    <property type="entry name" value="TM_PBP1_transp_TpRbsC_like"/>
    <property type="match status" value="1"/>
</dbReference>
<evidence type="ECO:0000313" key="9">
    <source>
        <dbReference type="Proteomes" id="UP000612362"/>
    </source>
</evidence>
<evidence type="ECO:0000256" key="6">
    <source>
        <dbReference type="SAM" id="MobiDB-lite"/>
    </source>
</evidence>
<organism evidence="8 9">
    <name type="scientific">Ktedonospora formicarum</name>
    <dbReference type="NCBI Taxonomy" id="2778364"/>
    <lineage>
        <taxon>Bacteria</taxon>
        <taxon>Bacillati</taxon>
        <taxon>Chloroflexota</taxon>
        <taxon>Ktedonobacteria</taxon>
        <taxon>Ktedonobacterales</taxon>
        <taxon>Ktedonobacteraceae</taxon>
        <taxon>Ktedonospora</taxon>
    </lineage>
</organism>
<gene>
    <name evidence="8" type="ORF">KSX_24700</name>
</gene>
<dbReference type="InterPro" id="IPR001851">
    <property type="entry name" value="ABC_transp_permease"/>
</dbReference>
<feature type="transmembrane region" description="Helical" evidence="7">
    <location>
        <begin position="82"/>
        <end position="103"/>
    </location>
</feature>
<feature type="compositionally biased region" description="Basic and acidic residues" evidence="6">
    <location>
        <begin position="441"/>
        <end position="459"/>
    </location>
</feature>
<reference evidence="8" key="1">
    <citation type="submission" date="2020-10" db="EMBL/GenBank/DDBJ databases">
        <title>Taxonomic study of unclassified bacteria belonging to the class Ktedonobacteria.</title>
        <authorList>
            <person name="Yabe S."/>
            <person name="Wang C.M."/>
            <person name="Zheng Y."/>
            <person name="Sakai Y."/>
            <person name="Cavaletti L."/>
            <person name="Monciardini P."/>
            <person name="Donadio S."/>
        </authorList>
    </citation>
    <scope>NUCLEOTIDE SEQUENCE</scope>
    <source>
        <strain evidence="8">SOSP1-1</strain>
    </source>
</reference>
<protein>
    <submittedName>
        <fullName evidence="8">ABC transporter permease</fullName>
    </submittedName>
</protein>
<dbReference type="AlphaFoldDB" id="A0A8J3MPY2"/>
<feature type="transmembrane region" description="Helical" evidence="7">
    <location>
        <begin position="283"/>
        <end position="303"/>
    </location>
</feature>
<evidence type="ECO:0000256" key="2">
    <source>
        <dbReference type="ARBA" id="ARBA00022475"/>
    </source>
</evidence>
<comment type="caution">
    <text evidence="8">The sequence shown here is derived from an EMBL/GenBank/DDBJ whole genome shotgun (WGS) entry which is preliminary data.</text>
</comment>
<evidence type="ECO:0000256" key="4">
    <source>
        <dbReference type="ARBA" id="ARBA00022989"/>
    </source>
</evidence>
<feature type="transmembrane region" description="Helical" evidence="7">
    <location>
        <begin position="233"/>
        <end position="252"/>
    </location>
</feature>
<feature type="region of interest" description="Disordered" evidence="6">
    <location>
        <begin position="428"/>
        <end position="459"/>
    </location>
</feature>
<feature type="transmembrane region" description="Helical" evidence="7">
    <location>
        <begin position="35"/>
        <end position="53"/>
    </location>
</feature>
<evidence type="ECO:0000256" key="1">
    <source>
        <dbReference type="ARBA" id="ARBA00004651"/>
    </source>
</evidence>
<dbReference type="Pfam" id="PF02653">
    <property type="entry name" value="BPD_transp_2"/>
    <property type="match status" value="1"/>
</dbReference>
<accession>A0A8J3MPY2</accession>
<proteinExistence type="predicted"/>